<dbReference type="EMBL" id="JANHOH010000004">
    <property type="protein sequence ID" value="MCQ6959812.1"/>
    <property type="molecule type" value="Genomic_DNA"/>
</dbReference>
<feature type="transmembrane region" description="Helical" evidence="4">
    <location>
        <begin position="7"/>
        <end position="26"/>
    </location>
</feature>
<dbReference type="InterPro" id="IPR018062">
    <property type="entry name" value="HTH_AraC-typ_CS"/>
</dbReference>
<dbReference type="InterPro" id="IPR020449">
    <property type="entry name" value="Tscrpt_reg_AraC-type_HTH"/>
</dbReference>
<name>A0ABT1T5P9_9SPHI</name>
<evidence type="ECO:0000256" key="1">
    <source>
        <dbReference type="ARBA" id="ARBA00023015"/>
    </source>
</evidence>
<dbReference type="RefSeq" id="WP_256540000.1">
    <property type="nucleotide sequence ID" value="NZ_JANHOH010000004.1"/>
</dbReference>
<dbReference type="InterPro" id="IPR018060">
    <property type="entry name" value="HTH_AraC"/>
</dbReference>
<feature type="transmembrane region" description="Helical" evidence="4">
    <location>
        <begin position="32"/>
        <end position="50"/>
    </location>
</feature>
<keyword evidence="4" id="KW-0472">Membrane</keyword>
<protein>
    <submittedName>
        <fullName evidence="6">AraC family transcriptional regulator</fullName>
    </submittedName>
</protein>
<keyword evidence="7" id="KW-1185">Reference proteome</keyword>
<evidence type="ECO:0000259" key="5">
    <source>
        <dbReference type="PROSITE" id="PS01124"/>
    </source>
</evidence>
<accession>A0ABT1T5P9</accession>
<evidence type="ECO:0000256" key="2">
    <source>
        <dbReference type="ARBA" id="ARBA00023125"/>
    </source>
</evidence>
<keyword evidence="4" id="KW-1133">Transmembrane helix</keyword>
<evidence type="ECO:0000313" key="6">
    <source>
        <dbReference type="EMBL" id="MCQ6959812.1"/>
    </source>
</evidence>
<proteinExistence type="predicted"/>
<keyword evidence="1" id="KW-0805">Transcription regulation</keyword>
<gene>
    <name evidence="6" type="ORF">NPE20_17680</name>
</gene>
<comment type="caution">
    <text evidence="6">The sequence shown here is derived from an EMBL/GenBank/DDBJ whole genome shotgun (WGS) entry which is preliminary data.</text>
</comment>
<evidence type="ECO:0000256" key="4">
    <source>
        <dbReference type="SAM" id="Phobius"/>
    </source>
</evidence>
<dbReference type="SUPFAM" id="SSF46689">
    <property type="entry name" value="Homeodomain-like"/>
    <property type="match status" value="1"/>
</dbReference>
<feature type="domain" description="HTH araC/xylS-type" evidence="5">
    <location>
        <begin position="106"/>
        <end position="205"/>
    </location>
</feature>
<dbReference type="Gene3D" id="1.10.10.60">
    <property type="entry name" value="Homeodomain-like"/>
    <property type="match status" value="1"/>
</dbReference>
<dbReference type="PRINTS" id="PR00032">
    <property type="entry name" value="HTHARAC"/>
</dbReference>
<reference evidence="6 7" key="1">
    <citation type="submission" date="2022-07" db="EMBL/GenBank/DDBJ databases">
        <title>Mucilaginibacter sp. JC4.</title>
        <authorList>
            <person name="Le V."/>
            <person name="Ko S.-R."/>
            <person name="Ahn C.-Y."/>
            <person name="Oh H.-M."/>
        </authorList>
    </citation>
    <scope>NUCLEOTIDE SEQUENCE [LARGE SCALE GENOMIC DNA]</scope>
    <source>
        <strain evidence="6 7">JC4</strain>
    </source>
</reference>
<dbReference type="Pfam" id="PF12833">
    <property type="entry name" value="HTH_18"/>
    <property type="match status" value="1"/>
</dbReference>
<keyword evidence="3" id="KW-0804">Transcription</keyword>
<sequence>MYCTLDLGCRVTVLLQAVPAILAIAVREKWTGTVAGGFLLVTVVLIYIGYRRIRYNRERKTINGYLIAGKTISRLPAEGLGDGAIGRSEVIANNGYQLASHALFLKKLQETVVAHLSYPGLDVDQLCDIMNMSRRNLYRKIKQASGLTPLELINDLRLKRAAELLEGGDKRMYEIADEIGFKSRIVFTRNFTREFGMSPTEYSKKYHALRNLKFNTPQ</sequence>
<dbReference type="PROSITE" id="PS00041">
    <property type="entry name" value="HTH_ARAC_FAMILY_1"/>
    <property type="match status" value="1"/>
</dbReference>
<evidence type="ECO:0000313" key="7">
    <source>
        <dbReference type="Proteomes" id="UP001204376"/>
    </source>
</evidence>
<evidence type="ECO:0000256" key="3">
    <source>
        <dbReference type="ARBA" id="ARBA00023163"/>
    </source>
</evidence>
<dbReference type="PANTHER" id="PTHR43280">
    <property type="entry name" value="ARAC-FAMILY TRANSCRIPTIONAL REGULATOR"/>
    <property type="match status" value="1"/>
</dbReference>
<organism evidence="6 7">
    <name type="scientific">Mucilaginibacter aquariorum</name>
    <dbReference type="NCBI Taxonomy" id="2967225"/>
    <lineage>
        <taxon>Bacteria</taxon>
        <taxon>Pseudomonadati</taxon>
        <taxon>Bacteroidota</taxon>
        <taxon>Sphingobacteriia</taxon>
        <taxon>Sphingobacteriales</taxon>
        <taxon>Sphingobacteriaceae</taxon>
        <taxon>Mucilaginibacter</taxon>
    </lineage>
</organism>
<dbReference type="PROSITE" id="PS01124">
    <property type="entry name" value="HTH_ARAC_FAMILY_2"/>
    <property type="match status" value="1"/>
</dbReference>
<dbReference type="InterPro" id="IPR009057">
    <property type="entry name" value="Homeodomain-like_sf"/>
</dbReference>
<dbReference type="PANTHER" id="PTHR43280:SF28">
    <property type="entry name" value="HTH-TYPE TRANSCRIPTIONAL ACTIVATOR RHAS"/>
    <property type="match status" value="1"/>
</dbReference>
<keyword evidence="2" id="KW-0238">DNA-binding</keyword>
<dbReference type="Proteomes" id="UP001204376">
    <property type="component" value="Unassembled WGS sequence"/>
</dbReference>
<dbReference type="SMART" id="SM00342">
    <property type="entry name" value="HTH_ARAC"/>
    <property type="match status" value="1"/>
</dbReference>
<keyword evidence="4" id="KW-0812">Transmembrane</keyword>